<evidence type="ECO:0000313" key="6">
    <source>
        <dbReference type="Proteomes" id="UP000287687"/>
    </source>
</evidence>
<organism evidence="5 6">
    <name type="scientific">Neorhizobium lilium</name>
    <dbReference type="NCBI Taxonomy" id="2503024"/>
    <lineage>
        <taxon>Bacteria</taxon>
        <taxon>Pseudomonadati</taxon>
        <taxon>Pseudomonadota</taxon>
        <taxon>Alphaproteobacteria</taxon>
        <taxon>Hyphomicrobiales</taxon>
        <taxon>Rhizobiaceae</taxon>
        <taxon>Rhizobium/Agrobacterium group</taxon>
        <taxon>Neorhizobium</taxon>
    </lineage>
</organism>
<feature type="domain" description="Rhodanese" evidence="4">
    <location>
        <begin position="28"/>
        <end position="148"/>
    </location>
</feature>
<evidence type="ECO:0000256" key="1">
    <source>
        <dbReference type="ARBA" id="ARBA00022679"/>
    </source>
</evidence>
<dbReference type="InterPro" id="IPR001307">
    <property type="entry name" value="Thiosulphate_STrfase_CS"/>
</dbReference>
<dbReference type="PROSITE" id="PS00683">
    <property type="entry name" value="RHODANESE_2"/>
    <property type="match status" value="1"/>
</dbReference>
<dbReference type="PANTHER" id="PTHR11364">
    <property type="entry name" value="THIOSULFATE SULFERTANSFERASE"/>
    <property type="match status" value="1"/>
</dbReference>
<sequence length="283" mass="30594">MRQIMTSNPYLRRANTISAEDLSTLLGKAANLVLLDVRFTPGKPGRRESYLQDHLPEAHYIDLPTELADPVARQQGRGSNPLPAVSNLQDDLRKLGVFRDSQIVVYDDTNGAAAARAWWTLIWAGVAEVRILEGGISAWKAAGYPRASGEIGIVQPGDIELKPGKLVSLHVEQVAAFPQHGTLVDVRPAAAFSGEGTGHIPGAKSFPADRLVDPDGKFVAEEQLRQRLRDADIDIDRPLAAYCGGGIASSLFTLALAQIGKDVALYPGSWSEWTSDPNRPVEV</sequence>
<evidence type="ECO:0000256" key="3">
    <source>
        <dbReference type="RuleBase" id="RU000507"/>
    </source>
</evidence>
<feature type="domain" description="Rhodanese" evidence="4">
    <location>
        <begin position="177"/>
        <end position="282"/>
    </location>
</feature>
<dbReference type="PANTHER" id="PTHR11364:SF27">
    <property type="entry name" value="SULFURTRANSFERASE"/>
    <property type="match status" value="1"/>
</dbReference>
<dbReference type="OrthoDB" id="9781034at2"/>
<keyword evidence="1 3" id="KW-0808">Transferase</keyword>
<dbReference type="InterPro" id="IPR045078">
    <property type="entry name" value="TST/MPST-like"/>
</dbReference>
<comment type="caution">
    <text evidence="5">The sequence shown here is derived from an EMBL/GenBank/DDBJ whole genome shotgun (WGS) entry which is preliminary data.</text>
</comment>
<dbReference type="GO" id="GO:0004792">
    <property type="term" value="F:thiosulfate-cyanide sulfurtransferase activity"/>
    <property type="evidence" value="ECO:0007669"/>
    <property type="project" value="InterPro"/>
</dbReference>
<gene>
    <name evidence="5" type="ORF">EPK99_05080</name>
</gene>
<keyword evidence="6" id="KW-1185">Reference proteome</keyword>
<name>A0A444LMP9_9HYPH</name>
<reference evidence="5 6" key="1">
    <citation type="submission" date="2019-01" db="EMBL/GenBank/DDBJ databases">
        <title>The draft genome of Rhizobium sp. 24NR.</title>
        <authorList>
            <person name="Liu L."/>
            <person name="Liang L."/>
            <person name="Shi S."/>
            <person name="Xu L."/>
            <person name="Wang X."/>
            <person name="Li L."/>
            <person name="Zhang X."/>
        </authorList>
    </citation>
    <scope>NUCLEOTIDE SEQUENCE [LARGE SCALE GENOMIC DNA]</scope>
    <source>
        <strain evidence="5 6">24NR</strain>
    </source>
</reference>
<dbReference type="PROSITE" id="PS50206">
    <property type="entry name" value="RHODANESE_3"/>
    <property type="match status" value="2"/>
</dbReference>
<dbReference type="Proteomes" id="UP000287687">
    <property type="component" value="Unassembled WGS sequence"/>
</dbReference>
<accession>A0A444LMP9</accession>
<dbReference type="CDD" id="cd01449">
    <property type="entry name" value="TST_Repeat_2"/>
    <property type="match status" value="1"/>
</dbReference>
<proteinExistence type="predicted"/>
<dbReference type="AlphaFoldDB" id="A0A444LMP9"/>
<dbReference type="SUPFAM" id="SSF52821">
    <property type="entry name" value="Rhodanese/Cell cycle control phosphatase"/>
    <property type="match status" value="2"/>
</dbReference>
<dbReference type="Gene3D" id="3.40.250.10">
    <property type="entry name" value="Rhodanese-like domain"/>
    <property type="match status" value="2"/>
</dbReference>
<dbReference type="InterPro" id="IPR036873">
    <property type="entry name" value="Rhodanese-like_dom_sf"/>
</dbReference>
<keyword evidence="2" id="KW-0677">Repeat</keyword>
<evidence type="ECO:0000256" key="2">
    <source>
        <dbReference type="ARBA" id="ARBA00022737"/>
    </source>
</evidence>
<dbReference type="EMBL" id="SBIP01000001">
    <property type="protein sequence ID" value="RWX81639.1"/>
    <property type="molecule type" value="Genomic_DNA"/>
</dbReference>
<dbReference type="Pfam" id="PF00581">
    <property type="entry name" value="Rhodanese"/>
    <property type="match status" value="2"/>
</dbReference>
<dbReference type="CDD" id="cd01448">
    <property type="entry name" value="TST_Repeat_1"/>
    <property type="match status" value="1"/>
</dbReference>
<evidence type="ECO:0000313" key="5">
    <source>
        <dbReference type="EMBL" id="RWX81639.1"/>
    </source>
</evidence>
<dbReference type="InterPro" id="IPR001763">
    <property type="entry name" value="Rhodanese-like_dom"/>
</dbReference>
<protein>
    <recommendedName>
        <fullName evidence="3">Sulfurtransferase</fullName>
    </recommendedName>
</protein>
<evidence type="ECO:0000259" key="4">
    <source>
        <dbReference type="PROSITE" id="PS50206"/>
    </source>
</evidence>
<dbReference type="SMART" id="SM00450">
    <property type="entry name" value="RHOD"/>
    <property type="match status" value="2"/>
</dbReference>